<dbReference type="HOGENOM" id="CLU_1856572_0_0_1"/>
<proteinExistence type="predicted"/>
<sequence>MFHVANHGNLSKISPFAEHVALIFEPWAEEPQSQDTFNMKIKPDLPSYFSMSPHGKSRSFRHISNPWKTFFVSPPAWSRIESGVEVKPGSAEDQLHLLAITPDVPIKLQSSHCLQADCGSKELFLQVQAGFVLNTPTP</sequence>
<evidence type="ECO:0000313" key="2">
    <source>
        <dbReference type="Proteomes" id="UP000054279"/>
    </source>
</evidence>
<protein>
    <submittedName>
        <fullName evidence="1">Uncharacterized protein</fullName>
    </submittedName>
</protein>
<dbReference type="Proteomes" id="UP000054279">
    <property type="component" value="Unassembled WGS sequence"/>
</dbReference>
<keyword evidence="2" id="KW-1185">Reference proteome</keyword>
<accession>A0A0C9UBA4</accession>
<organism evidence="1 2">
    <name type="scientific">Sphaerobolus stellatus (strain SS14)</name>
    <dbReference type="NCBI Taxonomy" id="990650"/>
    <lineage>
        <taxon>Eukaryota</taxon>
        <taxon>Fungi</taxon>
        <taxon>Dikarya</taxon>
        <taxon>Basidiomycota</taxon>
        <taxon>Agaricomycotina</taxon>
        <taxon>Agaricomycetes</taxon>
        <taxon>Phallomycetidae</taxon>
        <taxon>Geastrales</taxon>
        <taxon>Sphaerobolaceae</taxon>
        <taxon>Sphaerobolus</taxon>
    </lineage>
</organism>
<reference evidence="1 2" key="1">
    <citation type="submission" date="2014-06" db="EMBL/GenBank/DDBJ databases">
        <title>Evolutionary Origins and Diversification of the Mycorrhizal Mutualists.</title>
        <authorList>
            <consortium name="DOE Joint Genome Institute"/>
            <consortium name="Mycorrhizal Genomics Consortium"/>
            <person name="Kohler A."/>
            <person name="Kuo A."/>
            <person name="Nagy L.G."/>
            <person name="Floudas D."/>
            <person name="Copeland A."/>
            <person name="Barry K.W."/>
            <person name="Cichocki N."/>
            <person name="Veneault-Fourrey C."/>
            <person name="LaButti K."/>
            <person name="Lindquist E.A."/>
            <person name="Lipzen A."/>
            <person name="Lundell T."/>
            <person name="Morin E."/>
            <person name="Murat C."/>
            <person name="Riley R."/>
            <person name="Ohm R."/>
            <person name="Sun H."/>
            <person name="Tunlid A."/>
            <person name="Henrissat B."/>
            <person name="Grigoriev I.V."/>
            <person name="Hibbett D.S."/>
            <person name="Martin F."/>
        </authorList>
    </citation>
    <scope>NUCLEOTIDE SEQUENCE [LARGE SCALE GENOMIC DNA]</scope>
    <source>
        <strain evidence="1 2">SS14</strain>
    </source>
</reference>
<evidence type="ECO:0000313" key="1">
    <source>
        <dbReference type="EMBL" id="KIJ26362.1"/>
    </source>
</evidence>
<name>A0A0C9UBA4_SPHS4</name>
<dbReference type="AlphaFoldDB" id="A0A0C9UBA4"/>
<dbReference type="EMBL" id="KN837372">
    <property type="protein sequence ID" value="KIJ26362.1"/>
    <property type="molecule type" value="Genomic_DNA"/>
</dbReference>
<gene>
    <name evidence="1" type="ORF">M422DRAFT_272561</name>
</gene>